<dbReference type="PANTHER" id="PTHR39624:SF2">
    <property type="entry name" value="OSMC-LIKE PROTEIN"/>
    <property type="match status" value="1"/>
</dbReference>
<dbReference type="InterPro" id="IPR003718">
    <property type="entry name" value="OsmC/Ohr_fam"/>
</dbReference>
<dbReference type="EMBL" id="QWGA01000006">
    <property type="protein sequence ID" value="RIJ29439.1"/>
    <property type="molecule type" value="Genomic_DNA"/>
</dbReference>
<dbReference type="GO" id="GO:0016787">
    <property type="term" value="F:hydrolase activity"/>
    <property type="evidence" value="ECO:0007669"/>
    <property type="project" value="UniProtKB-KW"/>
</dbReference>
<dbReference type="SUPFAM" id="SSF53474">
    <property type="entry name" value="alpha/beta-Hydrolases"/>
    <property type="match status" value="1"/>
</dbReference>
<dbReference type="InterPro" id="IPR015946">
    <property type="entry name" value="KH_dom-like_a/b"/>
</dbReference>
<evidence type="ECO:0000313" key="3">
    <source>
        <dbReference type="EMBL" id="RIJ29439.1"/>
    </source>
</evidence>
<sequence>MYSERVSFEGSLGQTISGRLEHPIGRFGGWAIFAHCFTCSKQSRAAVALSRALAQHGIGVLRFDFTGIGESEGEFADTDFSSNVADIHAAASWMAGQGRPVSLLVGHSLGGTASIVAASGIETLKALVTIAAPAEAAHVISQFGDGSERAEADGSAEVKLGGRPFTITKALLDDLRKAQVGQAISRLRLPILILHAPGDEEVSVDHATALFMEARHPKSFVSLDDATHFLDLDEDTDFAASVIAGWAERYVQPDADEREDFRGDGVLVRETQGPGPYQNEVLSGGFRQIIDEPRKLGGSDTGPDPYSMLSAALGGCTSITLRMYADRKGWPVDHISVAVGHTREHAEDCTDCGEADKIDTFTRTVSVEGDIDDEQLARLLEIADRCPVHRTLESGSRVRSSIDAKSRANKVSGKPKNSSLTDV</sequence>
<evidence type="ECO:0000313" key="4">
    <source>
        <dbReference type="Proteomes" id="UP000265845"/>
    </source>
</evidence>
<dbReference type="SUPFAM" id="SSF82784">
    <property type="entry name" value="OsmC-like"/>
    <property type="match status" value="1"/>
</dbReference>
<dbReference type="Proteomes" id="UP000265845">
    <property type="component" value="Unassembled WGS sequence"/>
</dbReference>
<dbReference type="Pfam" id="PF12697">
    <property type="entry name" value="Abhydrolase_6"/>
    <property type="match status" value="1"/>
</dbReference>
<name>A0A399RID7_9PROT</name>
<proteinExistence type="predicted"/>
<protein>
    <submittedName>
        <fullName evidence="3">Alpha/beta fold hydrolase</fullName>
    </submittedName>
</protein>
<comment type="caution">
    <text evidence="3">The sequence shown here is derived from an EMBL/GenBank/DDBJ whole genome shotgun (WGS) entry which is preliminary data.</text>
</comment>
<dbReference type="Gene3D" id="3.40.50.1820">
    <property type="entry name" value="alpha/beta hydrolase"/>
    <property type="match status" value="1"/>
</dbReference>
<dbReference type="InterPro" id="IPR000073">
    <property type="entry name" value="AB_hydrolase_1"/>
</dbReference>
<dbReference type="AlphaFoldDB" id="A0A399RID7"/>
<evidence type="ECO:0000259" key="2">
    <source>
        <dbReference type="Pfam" id="PF12697"/>
    </source>
</evidence>
<keyword evidence="3" id="KW-0378">Hydrolase</keyword>
<organism evidence="3 4">
    <name type="scientific">Henriciella algicola</name>
    <dbReference type="NCBI Taxonomy" id="1608422"/>
    <lineage>
        <taxon>Bacteria</taxon>
        <taxon>Pseudomonadati</taxon>
        <taxon>Pseudomonadota</taxon>
        <taxon>Alphaproteobacteria</taxon>
        <taxon>Hyphomonadales</taxon>
        <taxon>Hyphomonadaceae</taxon>
        <taxon>Henriciella</taxon>
    </lineage>
</organism>
<dbReference type="InterPro" id="IPR029058">
    <property type="entry name" value="AB_hydrolase_fold"/>
</dbReference>
<dbReference type="Gene3D" id="3.30.300.20">
    <property type="match status" value="1"/>
</dbReference>
<dbReference type="PANTHER" id="PTHR39624">
    <property type="entry name" value="PROTEIN INVOLVED IN RIMO-MEDIATED BETA-METHYLTHIOLATION OF RIBOSOMAL PROTEIN S12 YCAO"/>
    <property type="match status" value="1"/>
</dbReference>
<dbReference type="OrthoDB" id="9789573at2"/>
<evidence type="ECO:0000256" key="1">
    <source>
        <dbReference type="SAM" id="MobiDB-lite"/>
    </source>
</evidence>
<keyword evidence="4" id="KW-1185">Reference proteome</keyword>
<feature type="domain" description="AB hydrolase-1" evidence="2">
    <location>
        <begin position="32"/>
        <end position="240"/>
    </location>
</feature>
<reference evidence="3 4" key="1">
    <citation type="submission" date="2018-08" db="EMBL/GenBank/DDBJ databases">
        <title>Henriciella mobilis sp. nov., isolated from seawater.</title>
        <authorList>
            <person name="Cheng H."/>
            <person name="Wu Y.-H."/>
            <person name="Xu X.-W."/>
            <person name="Guo L.-L."/>
        </authorList>
    </citation>
    <scope>NUCLEOTIDE SEQUENCE [LARGE SCALE GENOMIC DNA]</scope>
    <source>
        <strain evidence="3 4">CCUG67844</strain>
    </source>
</reference>
<gene>
    <name evidence="3" type="ORF">D1222_08535</name>
</gene>
<accession>A0A399RID7</accession>
<dbReference type="RefSeq" id="WP_119453847.1">
    <property type="nucleotide sequence ID" value="NZ_QWGA01000006.1"/>
</dbReference>
<dbReference type="InterPro" id="IPR036102">
    <property type="entry name" value="OsmC/Ohrsf"/>
</dbReference>
<feature type="region of interest" description="Disordered" evidence="1">
    <location>
        <begin position="394"/>
        <end position="423"/>
    </location>
</feature>
<dbReference type="Pfam" id="PF02566">
    <property type="entry name" value="OsmC"/>
    <property type="match status" value="1"/>
</dbReference>